<evidence type="ECO:0000256" key="6">
    <source>
        <dbReference type="ARBA" id="ARBA00023143"/>
    </source>
</evidence>
<protein>
    <recommendedName>
        <fullName evidence="4">Flagellar hook-associated protein 1</fullName>
    </recommendedName>
</protein>
<feature type="domain" description="Flagellar hook-associated protein 1 D2-like" evidence="9">
    <location>
        <begin position="420"/>
        <end position="502"/>
    </location>
</feature>
<dbReference type="PANTHER" id="PTHR30033">
    <property type="entry name" value="FLAGELLAR HOOK-ASSOCIATED PROTEIN 1"/>
    <property type="match status" value="1"/>
</dbReference>
<keyword evidence="12" id="KW-0966">Cell projection</keyword>
<keyword evidence="12" id="KW-0282">Flagellum</keyword>
<evidence type="ECO:0000313" key="11">
    <source>
        <dbReference type="EMBL" id="AUH00371.1"/>
    </source>
</evidence>
<dbReference type="STRING" id="104623.Ser39006_03177"/>
<evidence type="ECO:0000256" key="3">
    <source>
        <dbReference type="ARBA" id="ARBA00009677"/>
    </source>
</evidence>
<feature type="domain" description="Flagellar basal body rod protein N-terminal" evidence="7">
    <location>
        <begin position="5"/>
        <end position="34"/>
    </location>
</feature>
<comment type="subcellular location">
    <subcellularLocation>
        <location evidence="1">Bacterial flagellum</location>
    </subcellularLocation>
    <subcellularLocation>
        <location evidence="2">Secreted</location>
    </subcellularLocation>
</comment>
<dbReference type="PANTHER" id="PTHR30033:SF1">
    <property type="entry name" value="FLAGELLAR HOOK-ASSOCIATED PROTEIN 1"/>
    <property type="match status" value="1"/>
</dbReference>
<dbReference type="Pfam" id="PF00460">
    <property type="entry name" value="Flg_bb_rod"/>
    <property type="match status" value="1"/>
</dbReference>
<evidence type="ECO:0000313" key="13">
    <source>
        <dbReference type="Proteomes" id="UP000017700"/>
    </source>
</evidence>
<dbReference type="GO" id="GO:0005576">
    <property type="term" value="C:extracellular region"/>
    <property type="evidence" value="ECO:0007669"/>
    <property type="project" value="UniProtKB-SubCell"/>
</dbReference>
<dbReference type="OrthoDB" id="9802553at2"/>
<evidence type="ECO:0000259" key="10">
    <source>
        <dbReference type="Pfam" id="PF22638"/>
    </source>
</evidence>
<dbReference type="InterPro" id="IPR001444">
    <property type="entry name" value="Flag_bb_rod_N"/>
</dbReference>
<evidence type="ECO:0000259" key="9">
    <source>
        <dbReference type="Pfam" id="PF21158"/>
    </source>
</evidence>
<dbReference type="KEGG" id="sera:Ser39006_011480"/>
<evidence type="ECO:0000256" key="1">
    <source>
        <dbReference type="ARBA" id="ARBA00004365"/>
    </source>
</evidence>
<evidence type="ECO:0000256" key="4">
    <source>
        <dbReference type="ARBA" id="ARBA00016244"/>
    </source>
</evidence>
<dbReference type="EMBL" id="CP025084">
    <property type="protein sequence ID" value="AUH04691.1"/>
    <property type="molecule type" value="Genomic_DNA"/>
</dbReference>
<dbReference type="InterPro" id="IPR010930">
    <property type="entry name" value="Flg_bb/hook_C_dom"/>
</dbReference>
<feature type="domain" description="Flagellar hook-associated protein 1 D2-like" evidence="9">
    <location>
        <begin position="338"/>
        <end position="404"/>
    </location>
</feature>
<keyword evidence="13" id="KW-1185">Reference proteome</keyword>
<dbReference type="PRINTS" id="PR01005">
    <property type="entry name" value="FLGHOOKAP1"/>
</dbReference>
<dbReference type="SUPFAM" id="SSF64518">
    <property type="entry name" value="Phase 1 flagellin"/>
    <property type="match status" value="2"/>
</dbReference>
<dbReference type="Proteomes" id="UP000017700">
    <property type="component" value="Chromosome"/>
</dbReference>
<dbReference type="Pfam" id="PF06429">
    <property type="entry name" value="Flg_bbr_C"/>
    <property type="match status" value="1"/>
</dbReference>
<evidence type="ECO:0000313" key="12">
    <source>
        <dbReference type="EMBL" id="AUH04691.1"/>
    </source>
</evidence>
<feature type="domain" description="Flagellar hook-associated protein FlgK helical" evidence="10">
    <location>
        <begin position="93"/>
        <end position="328"/>
    </location>
</feature>
<dbReference type="InterPro" id="IPR049119">
    <property type="entry name" value="FlgK_D2-like"/>
</dbReference>
<dbReference type="NCBIfam" id="TIGR02492">
    <property type="entry name" value="flgK_ends"/>
    <property type="match status" value="1"/>
</dbReference>
<evidence type="ECO:0000256" key="2">
    <source>
        <dbReference type="ARBA" id="ARBA00004613"/>
    </source>
</evidence>
<dbReference type="InterPro" id="IPR053927">
    <property type="entry name" value="FlgK_helical"/>
</dbReference>
<dbReference type="KEGG" id="serq:CWC46_11475"/>
<dbReference type="GO" id="GO:0005198">
    <property type="term" value="F:structural molecule activity"/>
    <property type="evidence" value="ECO:0007669"/>
    <property type="project" value="InterPro"/>
</dbReference>
<dbReference type="GO" id="GO:0044780">
    <property type="term" value="P:bacterial-type flagellum assembly"/>
    <property type="evidence" value="ECO:0007669"/>
    <property type="project" value="InterPro"/>
</dbReference>
<gene>
    <name evidence="11" type="ORF">CWC46_11475</name>
    <name evidence="12" type="ORF">Ser39006_011480</name>
</gene>
<dbReference type="InterPro" id="IPR002371">
    <property type="entry name" value="FlgK"/>
</dbReference>
<dbReference type="InterPro" id="IPR019776">
    <property type="entry name" value="Flagellar_basal_body_rod_CS"/>
</dbReference>
<proteinExistence type="inferred from homology"/>
<name>A0A2I5T713_SERS3</name>
<comment type="similarity">
    <text evidence="3">Belongs to the flagella basal body rod proteins family.</text>
</comment>
<accession>A0A2I5T713</accession>
<evidence type="ECO:0000256" key="5">
    <source>
        <dbReference type="ARBA" id="ARBA00022525"/>
    </source>
</evidence>
<dbReference type="AlphaFoldDB" id="A0A2I5T713"/>
<organism evidence="12 13">
    <name type="scientific">Serratia sp. (strain ATCC 39006)</name>
    <name type="common">Prodigiosinella confusarubida</name>
    <dbReference type="NCBI Taxonomy" id="104623"/>
    <lineage>
        <taxon>Bacteria</taxon>
        <taxon>Pseudomonadati</taxon>
        <taxon>Pseudomonadota</taxon>
        <taxon>Gammaproteobacteria</taxon>
        <taxon>Enterobacterales</taxon>
        <taxon>Pectobacteriaceae</taxon>
        <taxon>Prodigiosinella</taxon>
    </lineage>
</organism>
<sequence>MSNLINTAMSGLSAAQAALSTVSNNISNQAVTGYNRQNALFAQAVGTDTSAGYIGNGANVISINREYNDFIAAQLRSAEMQSSTTSTYYDQISKIDNLLADSTTSLSSTLQDFFQNLQNLTSNSGDSSVRQTVLGKAQGLVNQFKVTDNYLRDMDNGINSQISSTVQQINTYSSQIADLNNQIMRLKGANGGDEPNALLDQRDKLVSDLNKLVGVDVTVQDGSVYNVSLKNGLNLVQGTRSNNLVAMSSSSDPGRTTVGYNDRIAGVSEINEKTLTGGSLSGLLTFRTETLDSARNQLGQMALAFADAFNAQHRAGYDMNGAQGGDFFAVGGSNVLKNDKNTSTTEITSSYASDKYSLQFDGSNWNITRSDSSLAATFPSGTTALKFDGFELDVAGTPATGDAYNFSVSPGVSDITQTSSGTAGASLARNDDNYIKASDYSVKFMGPNPQDWKITRLSDNADLSSSANYTAASGSTPASLVFDGMKLDITGTPAVKDSFTVKSVTDVVANMSVKITDSNAIAAAGAPITSSDGGVGDNNNAKALLDLQTKKIIEDKSTVSGAYASLVGDIGNKTNTTKINSTSQQNVVKQLTAEQQSVSGVNLDEEYGELMRFQQYYQANAQIIQTAATIFSTLIGIRS</sequence>
<keyword evidence="5" id="KW-0964">Secreted</keyword>
<dbReference type="RefSeq" id="WP_021016439.1">
    <property type="nucleotide sequence ID" value="NZ_CP025084.1"/>
</dbReference>
<reference evidence="12" key="2">
    <citation type="submission" date="2013-09" db="EMBL/GenBank/DDBJ databases">
        <authorList>
            <person name="Wang G."/>
            <person name="Yang Y."/>
            <person name="Su Y."/>
        </authorList>
    </citation>
    <scope>NUCLEOTIDE SEQUENCE</scope>
    <source>
        <strain evidence="12">ATCC 39006</strain>
    </source>
</reference>
<dbReference type="Proteomes" id="UP000233778">
    <property type="component" value="Chromosome"/>
</dbReference>
<dbReference type="Pfam" id="PF22638">
    <property type="entry name" value="FlgK_D1"/>
    <property type="match status" value="1"/>
</dbReference>
<evidence type="ECO:0000313" key="14">
    <source>
        <dbReference type="Proteomes" id="UP000233778"/>
    </source>
</evidence>
<feature type="domain" description="Flagellar basal-body/hook protein C-terminal" evidence="8">
    <location>
        <begin position="598"/>
        <end position="635"/>
    </location>
</feature>
<dbReference type="GO" id="GO:0009424">
    <property type="term" value="C:bacterial-type flagellum hook"/>
    <property type="evidence" value="ECO:0007669"/>
    <property type="project" value="InterPro"/>
</dbReference>
<dbReference type="EMBL" id="CP025085">
    <property type="protein sequence ID" value="AUH00371.1"/>
    <property type="molecule type" value="Genomic_DNA"/>
</dbReference>
<keyword evidence="6" id="KW-0975">Bacterial flagellum</keyword>
<evidence type="ECO:0000259" key="8">
    <source>
        <dbReference type="Pfam" id="PF06429"/>
    </source>
</evidence>
<reference evidence="12" key="4">
    <citation type="submission" date="2017-11" db="EMBL/GenBank/DDBJ databases">
        <title>Complete genome sequence of Serratia sp. ATCC 39006.</title>
        <authorList>
            <person name="Hampton H.G."/>
            <person name="Jackson S.A."/>
            <person name="Jauregui R."/>
            <person name="Poulter G.T.M."/>
            <person name="Salmond G.P.C."/>
            <person name="Fineran P.C."/>
        </authorList>
    </citation>
    <scope>NUCLEOTIDE SEQUENCE</scope>
    <source>
        <strain evidence="12">ATCC 39006</strain>
    </source>
</reference>
<dbReference type="PROSITE" id="PS00588">
    <property type="entry name" value="FLAGELLA_BB_ROD"/>
    <property type="match status" value="1"/>
</dbReference>
<dbReference type="Pfam" id="PF21158">
    <property type="entry name" value="flgK_1st_1"/>
    <property type="match status" value="2"/>
</dbReference>
<keyword evidence="12" id="KW-0969">Cilium</keyword>
<evidence type="ECO:0000259" key="7">
    <source>
        <dbReference type="Pfam" id="PF00460"/>
    </source>
</evidence>
<reference evidence="11 14" key="3">
    <citation type="submission" date="2017-11" db="EMBL/GenBank/DDBJ databases">
        <title>Complete genome sequence of Serratia sp. ATCC 39006 LacA.</title>
        <authorList>
            <person name="Hampton H.G."/>
            <person name="Jackson S.A."/>
            <person name="Jauregui R."/>
            <person name="Poulter G.T.M."/>
            <person name="Salmond G.P.C."/>
            <person name="Fineran P.C."/>
        </authorList>
    </citation>
    <scope>NUCLEOTIDE SEQUENCE [LARGE SCALE GENOMIC DNA]</scope>
    <source>
        <strain evidence="11 14">ATCC 39006</strain>
    </source>
</reference>
<reference evidence="12 13" key="1">
    <citation type="journal article" date="2013" name="Genome Announc.">
        <title>Draft genome sequence of Serratia sp. strain ATCC 39006, a model bacterium for analysis of the biosynthesis and regulation of prodigiosin, a carbapenem, and gas vesicles.</title>
        <authorList>
            <person name="Fineran P.C."/>
            <person name="Iglesias Cans M.C."/>
            <person name="Ramsay J.P."/>
            <person name="Wilf N.M."/>
            <person name="Cossyleon D."/>
            <person name="McNeil M.B."/>
            <person name="Williamson N.R."/>
            <person name="Monson R.E."/>
            <person name="Becher S.A."/>
            <person name="Stanton J.A."/>
            <person name="Brugger K."/>
            <person name="Brown S.D."/>
            <person name="Salmond G.P."/>
        </authorList>
    </citation>
    <scope>NUCLEOTIDE SEQUENCE [LARGE SCALE GENOMIC DNA]</scope>
    <source>
        <strain evidence="12">ATCC 39006</strain>
        <strain evidence="13">ATCC 39006 / SC 11482</strain>
    </source>
</reference>